<dbReference type="OrthoDB" id="8675971at2"/>
<name>A0A366HF25_9BURK</name>
<reference evidence="2 3" key="1">
    <citation type="submission" date="2018-06" db="EMBL/GenBank/DDBJ databases">
        <title>Genomic Encyclopedia of Type Strains, Phase IV (KMG-IV): sequencing the most valuable type-strain genomes for metagenomic binning, comparative biology and taxonomic classification.</title>
        <authorList>
            <person name="Goeker M."/>
        </authorList>
    </citation>
    <scope>NUCLEOTIDE SEQUENCE [LARGE SCALE GENOMIC DNA]</scope>
    <source>
        <strain evidence="2 3">DSM 25520</strain>
    </source>
</reference>
<protein>
    <submittedName>
        <fullName evidence="2">Pilin accessory protein (PilO)</fullName>
    </submittedName>
</protein>
<comment type="caution">
    <text evidence="2">The sequence shown here is derived from an EMBL/GenBank/DDBJ whole genome shotgun (WGS) entry which is preliminary data.</text>
</comment>
<dbReference type="RefSeq" id="WP_113932834.1">
    <property type="nucleotide sequence ID" value="NZ_JACCEU010000004.1"/>
</dbReference>
<organism evidence="2 3">
    <name type="scientific">Eoetvoesiella caeni</name>
    <dbReference type="NCBI Taxonomy" id="645616"/>
    <lineage>
        <taxon>Bacteria</taxon>
        <taxon>Pseudomonadati</taxon>
        <taxon>Pseudomonadota</taxon>
        <taxon>Betaproteobacteria</taxon>
        <taxon>Burkholderiales</taxon>
        <taxon>Alcaligenaceae</taxon>
        <taxon>Eoetvoesiella</taxon>
    </lineage>
</organism>
<gene>
    <name evidence="2" type="ORF">DFR37_103442</name>
</gene>
<proteinExistence type="predicted"/>
<dbReference type="Proteomes" id="UP000253628">
    <property type="component" value="Unassembled WGS sequence"/>
</dbReference>
<dbReference type="EMBL" id="QNRQ01000003">
    <property type="protein sequence ID" value="RBP41096.1"/>
    <property type="molecule type" value="Genomic_DNA"/>
</dbReference>
<keyword evidence="3" id="KW-1185">Reference proteome</keyword>
<evidence type="ECO:0000313" key="2">
    <source>
        <dbReference type="EMBL" id="RBP41096.1"/>
    </source>
</evidence>
<dbReference type="AlphaFoldDB" id="A0A366HF25"/>
<evidence type="ECO:0000256" key="1">
    <source>
        <dbReference type="SAM" id="MobiDB-lite"/>
    </source>
</evidence>
<accession>A0A366HF25</accession>
<feature type="region of interest" description="Disordered" evidence="1">
    <location>
        <begin position="425"/>
        <end position="445"/>
    </location>
</feature>
<sequence length="462" mass="49925">MDDALILPVSSRSLVFGLDWLPLLSGRAARTAYRMARQRRATHVVVAGETAGAVGLASIQARHRGSQAILHSAAQSLARLYGSGTVALLLELSEGHHWLVAIHEGAVVARTDRIFRSPGQAGQGLGELKQAFPQLTILGEEQSPAAPSLAALAAASDGHSRLLPVARYGRLPQPAQRLLLATLVAFLLWRAWAMLRPAVPAASPMPAVDAGQAWRQATEQAGRAIAVHGVQGTQTVLHSLYQLPVRIAGWSLVSADCVPEAAGDWHCRARYLRDEPLASNETLLEKAPSAWSIEFLSIDQAQPAWRLRTTAQSLTRARIRSAPHNERHLWSSLQAIQPAFSSLQLGRPMPLAVIAPRDAQGKPVPRPQNLQTYITRPVRFDGPLRSASVLLPYTESISWKRITLSLRDARAVDVRTSRLHASFQGDLYETQAEPESRPKPLDAAHNTAVAQLPGAVAAASSP</sequence>
<evidence type="ECO:0000313" key="3">
    <source>
        <dbReference type="Proteomes" id="UP000253628"/>
    </source>
</evidence>